<reference evidence="5 6" key="1">
    <citation type="journal article" date="2014" name="Genome Announc.">
        <title>Draft genome sequence of the pathogenic fungus Scedosporium apiospermum.</title>
        <authorList>
            <person name="Vandeputte P."/>
            <person name="Ghamrawi S."/>
            <person name="Rechenmann M."/>
            <person name="Iltis A."/>
            <person name="Giraud S."/>
            <person name="Fleury M."/>
            <person name="Thornton C."/>
            <person name="Delhaes L."/>
            <person name="Meyer W."/>
            <person name="Papon N."/>
            <person name="Bouchara J.P."/>
        </authorList>
    </citation>
    <scope>NUCLEOTIDE SEQUENCE [LARGE SCALE GENOMIC DNA]</scope>
    <source>
        <strain evidence="5 6">IHEM 14462</strain>
    </source>
</reference>
<dbReference type="VEuPathDB" id="FungiDB:SAPIO_CDS4888"/>
<dbReference type="OrthoDB" id="419598at2759"/>
<comment type="caution">
    <text evidence="5">The sequence shown here is derived from an EMBL/GenBank/DDBJ whole genome shotgun (WGS) entry which is preliminary data.</text>
</comment>
<dbReference type="Gene3D" id="3.40.50.720">
    <property type="entry name" value="NAD(P)-binding Rossmann-like Domain"/>
    <property type="match status" value="1"/>
</dbReference>
<proteinExistence type="inferred from homology"/>
<sequence length="147" mass="15834">MVVVAVAGGTGSIGRAIVEAIVADGEFEVIVLSRKVDLELQKSLGARILPVDYSDVGSLTSLLQDNDVHTVISALGGRTPPDCERSLIQAAERSSATKRYIPSVYGVKYPPETSWFPIAAAKLSIFEALEKTNLEWTAVCNGFFLDY</sequence>
<dbReference type="HOGENOM" id="CLU_145540_0_0_1"/>
<accession>A0A084G7A0</accession>
<dbReference type="SUPFAM" id="SSF51735">
    <property type="entry name" value="NAD(P)-binding Rossmann-fold domains"/>
    <property type="match status" value="1"/>
</dbReference>
<evidence type="ECO:0000256" key="2">
    <source>
        <dbReference type="ARBA" id="ARBA00022857"/>
    </source>
</evidence>
<dbReference type="InterPro" id="IPR016040">
    <property type="entry name" value="NAD(P)-bd_dom"/>
</dbReference>
<dbReference type="InterPro" id="IPR051609">
    <property type="entry name" value="NmrA/Isoflavone_reductase-like"/>
</dbReference>
<evidence type="ECO:0000256" key="1">
    <source>
        <dbReference type="ARBA" id="ARBA00005725"/>
    </source>
</evidence>
<name>A0A084G7A0_PSEDA</name>
<evidence type="ECO:0000313" key="6">
    <source>
        <dbReference type="Proteomes" id="UP000028545"/>
    </source>
</evidence>
<evidence type="ECO:0000259" key="4">
    <source>
        <dbReference type="Pfam" id="PF13460"/>
    </source>
</evidence>
<organism evidence="5 6">
    <name type="scientific">Pseudallescheria apiosperma</name>
    <name type="common">Scedosporium apiospermum</name>
    <dbReference type="NCBI Taxonomy" id="563466"/>
    <lineage>
        <taxon>Eukaryota</taxon>
        <taxon>Fungi</taxon>
        <taxon>Dikarya</taxon>
        <taxon>Ascomycota</taxon>
        <taxon>Pezizomycotina</taxon>
        <taxon>Sordariomycetes</taxon>
        <taxon>Hypocreomycetidae</taxon>
        <taxon>Microascales</taxon>
        <taxon>Microascaceae</taxon>
        <taxon>Scedosporium</taxon>
    </lineage>
</organism>
<evidence type="ECO:0000313" key="5">
    <source>
        <dbReference type="EMBL" id="KEZ43212.1"/>
    </source>
</evidence>
<gene>
    <name evidence="5" type="ORF">SAPIO_CDS4888</name>
</gene>
<dbReference type="GO" id="GO:0016491">
    <property type="term" value="F:oxidoreductase activity"/>
    <property type="evidence" value="ECO:0007669"/>
    <property type="project" value="UniProtKB-KW"/>
</dbReference>
<dbReference type="OMA" id="ADASKCT"/>
<dbReference type="RefSeq" id="XP_016643011.1">
    <property type="nucleotide sequence ID" value="XM_016787336.1"/>
</dbReference>
<dbReference type="EMBL" id="JOWA01000095">
    <property type="protein sequence ID" value="KEZ43212.1"/>
    <property type="molecule type" value="Genomic_DNA"/>
</dbReference>
<dbReference type="Proteomes" id="UP000028545">
    <property type="component" value="Unassembled WGS sequence"/>
</dbReference>
<keyword evidence="6" id="KW-1185">Reference proteome</keyword>
<dbReference type="KEGG" id="sapo:SAPIO_CDS4888"/>
<comment type="similarity">
    <text evidence="1">Belongs to the NmrA-type oxidoreductase family. Isoflavone reductase subfamily.</text>
</comment>
<dbReference type="PANTHER" id="PTHR47706">
    <property type="entry name" value="NMRA-LIKE FAMILY PROTEIN"/>
    <property type="match status" value="1"/>
</dbReference>
<keyword evidence="2" id="KW-0521">NADP</keyword>
<dbReference type="GeneID" id="27723960"/>
<dbReference type="AlphaFoldDB" id="A0A084G7A0"/>
<dbReference type="InterPro" id="IPR036291">
    <property type="entry name" value="NAD(P)-bd_dom_sf"/>
</dbReference>
<dbReference type="PANTHER" id="PTHR47706:SF4">
    <property type="entry name" value="NMRA-LIKE DOMAIN-CONTAINING PROTEIN"/>
    <property type="match status" value="1"/>
</dbReference>
<evidence type="ECO:0000256" key="3">
    <source>
        <dbReference type="ARBA" id="ARBA00023002"/>
    </source>
</evidence>
<keyword evidence="3" id="KW-0560">Oxidoreductase</keyword>
<dbReference type="Pfam" id="PF13460">
    <property type="entry name" value="NAD_binding_10"/>
    <property type="match status" value="1"/>
</dbReference>
<protein>
    <recommendedName>
        <fullName evidence="4">NAD(P)-binding domain-containing protein</fullName>
    </recommendedName>
</protein>
<feature type="domain" description="NAD(P)-binding" evidence="4">
    <location>
        <begin position="8"/>
        <end position="146"/>
    </location>
</feature>